<evidence type="ECO:0000313" key="2">
    <source>
        <dbReference type="Proteomes" id="UP000784294"/>
    </source>
</evidence>
<protein>
    <submittedName>
        <fullName evidence="1">Uncharacterized protein</fullName>
    </submittedName>
</protein>
<keyword evidence="2" id="KW-1185">Reference proteome</keyword>
<dbReference type="EMBL" id="CAAALY010088530">
    <property type="protein sequence ID" value="VEL27620.1"/>
    <property type="molecule type" value="Genomic_DNA"/>
</dbReference>
<accession>A0A3S5C0M4</accession>
<organism evidence="1 2">
    <name type="scientific">Protopolystoma xenopodis</name>
    <dbReference type="NCBI Taxonomy" id="117903"/>
    <lineage>
        <taxon>Eukaryota</taxon>
        <taxon>Metazoa</taxon>
        <taxon>Spiralia</taxon>
        <taxon>Lophotrochozoa</taxon>
        <taxon>Platyhelminthes</taxon>
        <taxon>Monogenea</taxon>
        <taxon>Polyopisthocotylea</taxon>
        <taxon>Polystomatidea</taxon>
        <taxon>Polystomatidae</taxon>
        <taxon>Protopolystoma</taxon>
    </lineage>
</organism>
<comment type="caution">
    <text evidence="1">The sequence shown here is derived from an EMBL/GenBank/DDBJ whole genome shotgun (WGS) entry which is preliminary data.</text>
</comment>
<sequence length="142" mass="16043">MVLLERLTLTVASSSTSSLMQNTQKNHPFSIYAPPVVILFDSTLISTTKAKYAYRCSIHGTADQKSNGIPRLPTCFNRWAIHKYEHQDIVASVLVAVFFRYIEVVYFRFRKLLVLSGRPSRTSCPKSSAIVVMIISSVEPWT</sequence>
<dbReference type="Proteomes" id="UP000784294">
    <property type="component" value="Unassembled WGS sequence"/>
</dbReference>
<proteinExistence type="predicted"/>
<evidence type="ECO:0000313" key="1">
    <source>
        <dbReference type="EMBL" id="VEL27620.1"/>
    </source>
</evidence>
<dbReference type="AlphaFoldDB" id="A0A3S5C0M4"/>
<reference evidence="1" key="1">
    <citation type="submission" date="2018-11" db="EMBL/GenBank/DDBJ databases">
        <authorList>
            <consortium name="Pathogen Informatics"/>
        </authorList>
    </citation>
    <scope>NUCLEOTIDE SEQUENCE</scope>
</reference>
<gene>
    <name evidence="1" type="ORF">PXEA_LOCUS21060</name>
</gene>
<name>A0A3S5C0M4_9PLAT</name>